<feature type="compositionally biased region" description="Basic and acidic residues" evidence="1">
    <location>
        <begin position="113"/>
        <end position="142"/>
    </location>
</feature>
<name>A0A2I0X9U3_9ASPA</name>
<dbReference type="EMBL" id="KZ502036">
    <property type="protein sequence ID" value="PKU84689.1"/>
    <property type="molecule type" value="Genomic_DNA"/>
</dbReference>
<protein>
    <submittedName>
        <fullName evidence="3">Uncharacterized protein</fullName>
    </submittedName>
</protein>
<reference evidence="3 4" key="2">
    <citation type="journal article" date="2017" name="Nature">
        <title>The Apostasia genome and the evolution of orchids.</title>
        <authorList>
            <person name="Zhang G.Q."/>
            <person name="Liu K.W."/>
            <person name="Li Z."/>
            <person name="Lohaus R."/>
            <person name="Hsiao Y.Y."/>
            <person name="Niu S.C."/>
            <person name="Wang J.Y."/>
            <person name="Lin Y.C."/>
            <person name="Xu Q."/>
            <person name="Chen L.J."/>
            <person name="Yoshida K."/>
            <person name="Fujiwara S."/>
            <person name="Wang Z.W."/>
            <person name="Zhang Y.Q."/>
            <person name="Mitsuda N."/>
            <person name="Wang M."/>
            <person name="Liu G.H."/>
            <person name="Pecoraro L."/>
            <person name="Huang H.X."/>
            <person name="Xiao X.J."/>
            <person name="Lin M."/>
            <person name="Wu X.Y."/>
            <person name="Wu W.L."/>
            <person name="Chen Y.Y."/>
            <person name="Chang S.B."/>
            <person name="Sakamoto S."/>
            <person name="Ohme-Takagi M."/>
            <person name="Yagi M."/>
            <person name="Zeng S.J."/>
            <person name="Shen C.Y."/>
            <person name="Yeh C.M."/>
            <person name="Luo Y.B."/>
            <person name="Tsai W.C."/>
            <person name="Van de Peer Y."/>
            <person name="Liu Z.J."/>
        </authorList>
    </citation>
    <scope>NUCLEOTIDE SEQUENCE [LARGE SCALE GENOMIC DNA]</scope>
    <source>
        <tissue evidence="3">The whole plant</tissue>
    </source>
</reference>
<feature type="region of interest" description="Disordered" evidence="1">
    <location>
        <begin position="74"/>
        <end position="150"/>
    </location>
</feature>
<keyword evidence="2" id="KW-0732">Signal</keyword>
<sequence length="193" mass="20385">MMWPGLASRLFLLMATVGVSTLTGWSVRDVLDAGSLDCLLSPLLACSTPCILIGRSRIRSLRFNLSETNGALRTRTGQSKIGREELDQELSDGSSASGNAGEDDGERLAGAAKEVEKTANDGVEAKSTDEDGEKDGNNHDDIGVEGGGGFTGGELGAADGHGFGFVVARVEVESYLSKECFCSGRWTYIRMQA</sequence>
<keyword evidence="4" id="KW-1185">Reference proteome</keyword>
<organism evidence="3 4">
    <name type="scientific">Dendrobium catenatum</name>
    <dbReference type="NCBI Taxonomy" id="906689"/>
    <lineage>
        <taxon>Eukaryota</taxon>
        <taxon>Viridiplantae</taxon>
        <taxon>Streptophyta</taxon>
        <taxon>Embryophyta</taxon>
        <taxon>Tracheophyta</taxon>
        <taxon>Spermatophyta</taxon>
        <taxon>Magnoliopsida</taxon>
        <taxon>Liliopsida</taxon>
        <taxon>Asparagales</taxon>
        <taxon>Orchidaceae</taxon>
        <taxon>Epidendroideae</taxon>
        <taxon>Malaxideae</taxon>
        <taxon>Dendrobiinae</taxon>
        <taxon>Dendrobium</taxon>
    </lineage>
</organism>
<reference evidence="3 4" key="1">
    <citation type="journal article" date="2016" name="Sci. Rep.">
        <title>The Dendrobium catenatum Lindl. genome sequence provides insights into polysaccharide synthase, floral development and adaptive evolution.</title>
        <authorList>
            <person name="Zhang G.Q."/>
            <person name="Xu Q."/>
            <person name="Bian C."/>
            <person name="Tsai W.C."/>
            <person name="Yeh C.M."/>
            <person name="Liu K.W."/>
            <person name="Yoshida K."/>
            <person name="Zhang L.S."/>
            <person name="Chang S.B."/>
            <person name="Chen F."/>
            <person name="Shi Y."/>
            <person name="Su Y.Y."/>
            <person name="Zhang Y.Q."/>
            <person name="Chen L.J."/>
            <person name="Yin Y."/>
            <person name="Lin M."/>
            <person name="Huang H."/>
            <person name="Deng H."/>
            <person name="Wang Z.W."/>
            <person name="Zhu S.L."/>
            <person name="Zhao X."/>
            <person name="Deng C."/>
            <person name="Niu S.C."/>
            <person name="Huang J."/>
            <person name="Wang M."/>
            <person name="Liu G.H."/>
            <person name="Yang H.J."/>
            <person name="Xiao X.J."/>
            <person name="Hsiao Y.Y."/>
            <person name="Wu W.L."/>
            <person name="Chen Y.Y."/>
            <person name="Mitsuda N."/>
            <person name="Ohme-Takagi M."/>
            <person name="Luo Y.B."/>
            <person name="Van de Peer Y."/>
            <person name="Liu Z.J."/>
        </authorList>
    </citation>
    <scope>NUCLEOTIDE SEQUENCE [LARGE SCALE GENOMIC DNA]</scope>
    <source>
        <tissue evidence="3">The whole plant</tissue>
    </source>
</reference>
<evidence type="ECO:0000313" key="3">
    <source>
        <dbReference type="EMBL" id="PKU84689.1"/>
    </source>
</evidence>
<feature type="signal peptide" evidence="2">
    <location>
        <begin position="1"/>
        <end position="21"/>
    </location>
</feature>
<evidence type="ECO:0000313" key="4">
    <source>
        <dbReference type="Proteomes" id="UP000233837"/>
    </source>
</evidence>
<proteinExistence type="predicted"/>
<accession>A0A2I0X9U3</accession>
<evidence type="ECO:0000256" key="2">
    <source>
        <dbReference type="SAM" id="SignalP"/>
    </source>
</evidence>
<dbReference type="AlphaFoldDB" id="A0A2I0X9U3"/>
<gene>
    <name evidence="3" type="ORF">MA16_Dca021991</name>
</gene>
<feature type="chain" id="PRO_5014183640" evidence="2">
    <location>
        <begin position="22"/>
        <end position="193"/>
    </location>
</feature>
<evidence type="ECO:0000256" key="1">
    <source>
        <dbReference type="SAM" id="MobiDB-lite"/>
    </source>
</evidence>
<dbReference type="Proteomes" id="UP000233837">
    <property type="component" value="Unassembled WGS sequence"/>
</dbReference>